<dbReference type="KEGG" id="gsn:YC6258_02730"/>
<keyword evidence="1" id="KW-0472">Membrane</keyword>
<dbReference type="AlphaFoldDB" id="A0A0C5VN62"/>
<evidence type="ECO:0000313" key="2">
    <source>
        <dbReference type="EMBL" id="AJQ94768.1"/>
    </source>
</evidence>
<keyword evidence="1" id="KW-0812">Transmembrane</keyword>
<dbReference type="RefSeq" id="WP_044617237.1">
    <property type="nucleotide sequence ID" value="NZ_CP007142.1"/>
</dbReference>
<gene>
    <name evidence="2" type="ORF">YC6258_02730</name>
</gene>
<dbReference type="Proteomes" id="UP000032266">
    <property type="component" value="Chromosome"/>
</dbReference>
<dbReference type="HOGENOM" id="CLU_731075_0_0_6"/>
<name>A0A0C5VN62_9GAMM</name>
<keyword evidence="3" id="KW-1185">Reference proteome</keyword>
<organism evidence="2 3">
    <name type="scientific">Gynuella sunshinyii YC6258</name>
    <dbReference type="NCBI Taxonomy" id="1445510"/>
    <lineage>
        <taxon>Bacteria</taxon>
        <taxon>Pseudomonadati</taxon>
        <taxon>Pseudomonadota</taxon>
        <taxon>Gammaproteobacteria</taxon>
        <taxon>Oceanospirillales</taxon>
        <taxon>Saccharospirillaceae</taxon>
        <taxon>Gynuella</taxon>
    </lineage>
</organism>
<feature type="transmembrane region" description="Helical" evidence="1">
    <location>
        <begin position="127"/>
        <end position="145"/>
    </location>
</feature>
<accession>A0A0C5VN62</accession>
<evidence type="ECO:0000256" key="1">
    <source>
        <dbReference type="SAM" id="Phobius"/>
    </source>
</evidence>
<proteinExistence type="predicted"/>
<protein>
    <submittedName>
        <fullName evidence="2">Uncharacterized protein</fullName>
    </submittedName>
</protein>
<dbReference type="STRING" id="1445510.YC6258_02730"/>
<reference evidence="2 3" key="1">
    <citation type="submission" date="2014-01" db="EMBL/GenBank/DDBJ databases">
        <title>Full genme sequencing of cellulolytic bacterium Gynuella sunshinyii YC6258T gen. nov., sp. nov.</title>
        <authorList>
            <person name="Khan H."/>
            <person name="Chung E.J."/>
            <person name="Chung Y.R."/>
        </authorList>
    </citation>
    <scope>NUCLEOTIDE SEQUENCE [LARGE SCALE GENOMIC DNA]</scope>
    <source>
        <strain evidence="2 3">YC6258</strain>
    </source>
</reference>
<dbReference type="EMBL" id="CP007142">
    <property type="protein sequence ID" value="AJQ94768.1"/>
    <property type="molecule type" value="Genomic_DNA"/>
</dbReference>
<sequence>MNIVDKSIELLKWYYKKYIGFLKWFYKKFLYGISDQTTGTDDCQKTIDSIYTHWADDESIRLYRILISIKKYLETDDYSKDIEELIRPCLDFGPTLKLPTTSLYIPIATPIALFFIAHMLLPFPLSAAMAIVAVACTIPAFSALVEQREVNRLITSVSTKLVEYDWYKDTNLRPLPHQENKVFIQWLTDNFKFFSKHKYLDLSGLYSGNMTLKSNDQEFHTFYIKIQKRHKGKNGNATYETIDSFFGIRVPGLDMTEMRICSQKQNEDDLQPWTSLSPGFNERYCCEVADSIVAAKWLTPLTLEEILNADMKLGELEIMTSKDGYFLALFKKDLFFEKPRISTTLKTPSAFLNELLAADQSSENLTTALSLIDTIVSQ</sequence>
<evidence type="ECO:0000313" key="3">
    <source>
        <dbReference type="Proteomes" id="UP000032266"/>
    </source>
</evidence>
<keyword evidence="1" id="KW-1133">Transmembrane helix</keyword>